<accession>A0A1H5YK85</accession>
<evidence type="ECO:0000256" key="1">
    <source>
        <dbReference type="SAM" id="SignalP"/>
    </source>
</evidence>
<reference evidence="3" key="1">
    <citation type="submission" date="2016-10" db="EMBL/GenBank/DDBJ databases">
        <authorList>
            <person name="Varghese N."/>
            <person name="Submissions S."/>
        </authorList>
    </citation>
    <scope>NUCLEOTIDE SEQUENCE [LARGE SCALE GENOMIC DNA]</scope>
    <source>
        <strain evidence="3">DSM 21580</strain>
    </source>
</reference>
<gene>
    <name evidence="2" type="ORF">SAMN05421847_1767</name>
</gene>
<dbReference type="RefSeq" id="WP_103913736.1">
    <property type="nucleotide sequence ID" value="NZ_FNUS01000004.1"/>
</dbReference>
<feature type="signal peptide" evidence="1">
    <location>
        <begin position="1"/>
        <end position="18"/>
    </location>
</feature>
<sequence length="225" mass="25529">MKYIKNIFALFLINFAFCQNVTLNKVEKVGTNSDKFFYKINPDSVKSQYLGELDVQGFSADDTTVFDLIYKEAKSVGANAFAYKPFATIDGVSKKLDPAHYLLSLYEVKKDDFPKQSNFIYIVSSSNKPQKIRFNGNDVELQPRSYVLKMIKPGETYLISTKKFLGSSVNVRSDKYEGKQFFLISSFKVKANPYGTAGINFKSGDILKLEKSYGDFLTTIYTKLD</sequence>
<name>A0A1H5YK85_9FLAO</name>
<protein>
    <recommendedName>
        <fullName evidence="4">Molecular chaperone GroES</fullName>
    </recommendedName>
</protein>
<dbReference type="OrthoDB" id="1441565at2"/>
<keyword evidence="3" id="KW-1185">Reference proteome</keyword>
<keyword evidence="1" id="KW-0732">Signal</keyword>
<evidence type="ECO:0000313" key="3">
    <source>
        <dbReference type="Proteomes" id="UP000236738"/>
    </source>
</evidence>
<dbReference type="EMBL" id="FNUS01000004">
    <property type="protein sequence ID" value="SEG24569.1"/>
    <property type="molecule type" value="Genomic_DNA"/>
</dbReference>
<evidence type="ECO:0000313" key="2">
    <source>
        <dbReference type="EMBL" id="SEG24569.1"/>
    </source>
</evidence>
<organism evidence="2 3">
    <name type="scientific">Halpernia humi</name>
    <dbReference type="NCBI Taxonomy" id="493375"/>
    <lineage>
        <taxon>Bacteria</taxon>
        <taxon>Pseudomonadati</taxon>
        <taxon>Bacteroidota</taxon>
        <taxon>Flavobacteriia</taxon>
        <taxon>Flavobacteriales</taxon>
        <taxon>Weeksellaceae</taxon>
        <taxon>Chryseobacterium group</taxon>
        <taxon>Halpernia</taxon>
    </lineage>
</organism>
<dbReference type="AlphaFoldDB" id="A0A1H5YK85"/>
<dbReference type="Proteomes" id="UP000236738">
    <property type="component" value="Unassembled WGS sequence"/>
</dbReference>
<evidence type="ECO:0008006" key="4">
    <source>
        <dbReference type="Google" id="ProtNLM"/>
    </source>
</evidence>
<feature type="chain" id="PRO_5009290648" description="Molecular chaperone GroES" evidence="1">
    <location>
        <begin position="19"/>
        <end position="225"/>
    </location>
</feature>
<proteinExistence type="predicted"/>